<dbReference type="OrthoDB" id="886772at2"/>
<protein>
    <submittedName>
        <fullName evidence="1">Uncharacterized protein</fullName>
    </submittedName>
</protein>
<accession>A0A0U4BJG0</accession>
<dbReference type="AlphaFoldDB" id="A0A0U4BJG0"/>
<evidence type="ECO:0000313" key="2">
    <source>
        <dbReference type="Proteomes" id="UP000059542"/>
    </source>
</evidence>
<gene>
    <name evidence="1" type="ORF">AUC43_01080</name>
</gene>
<evidence type="ECO:0000313" key="1">
    <source>
        <dbReference type="EMBL" id="ALW83818.1"/>
    </source>
</evidence>
<organism evidence="1 2">
    <name type="scientific">Hymenobacter sedentarius</name>
    <dbReference type="NCBI Taxonomy" id="1411621"/>
    <lineage>
        <taxon>Bacteria</taxon>
        <taxon>Pseudomonadati</taxon>
        <taxon>Bacteroidota</taxon>
        <taxon>Cytophagia</taxon>
        <taxon>Cytophagales</taxon>
        <taxon>Hymenobacteraceae</taxon>
        <taxon>Hymenobacter</taxon>
    </lineage>
</organism>
<dbReference type="KEGG" id="hyg:AUC43_01080"/>
<keyword evidence="2" id="KW-1185">Reference proteome</keyword>
<sequence length="156" mass="16854">MNFSFNLRPTQSLTASAPLRLASAQSLRAALFGGLAILGCSSAAMGQDSPSVKAQQTDAHTLALTVENPTQQRVQLEVVSSQGHYSRLLNEVHHRPSYGTKLSFNKVPAGDYAVRLRVGRESYRYHVQVPATPQTAILVQELAPTPAQVMVAQSAR</sequence>
<dbReference type="Proteomes" id="UP000059542">
    <property type="component" value="Chromosome"/>
</dbReference>
<dbReference type="RefSeq" id="WP_068188699.1">
    <property type="nucleotide sequence ID" value="NZ_CP013909.1"/>
</dbReference>
<name>A0A0U4BJG0_9BACT</name>
<reference evidence="1 2" key="1">
    <citation type="submission" date="2015-12" db="EMBL/GenBank/DDBJ databases">
        <authorList>
            <person name="Shamseldin A."/>
            <person name="Moawad H."/>
            <person name="Abd El-Rahim W.M."/>
            <person name="Sadowsky M.J."/>
        </authorList>
    </citation>
    <scope>NUCLEOTIDE SEQUENCE [LARGE SCALE GENOMIC DNA]</scope>
    <source>
        <strain evidence="1 2">DG5B</strain>
    </source>
</reference>
<dbReference type="EMBL" id="CP013909">
    <property type="protein sequence ID" value="ALW83818.1"/>
    <property type="molecule type" value="Genomic_DNA"/>
</dbReference>
<proteinExistence type="predicted"/>